<proteinExistence type="predicted"/>
<dbReference type="GO" id="GO:0016787">
    <property type="term" value="F:hydrolase activity"/>
    <property type="evidence" value="ECO:0007669"/>
    <property type="project" value="UniProtKB-KW"/>
</dbReference>
<organism evidence="3 4">
    <name type="scientific">Candidatus Gottesmanbacteria bacterium RIFCSPHIGHO2_01_FULL_42_12</name>
    <dbReference type="NCBI Taxonomy" id="1798377"/>
    <lineage>
        <taxon>Bacteria</taxon>
        <taxon>Candidatus Gottesmaniibacteriota</taxon>
    </lineage>
</organism>
<evidence type="ECO:0000256" key="1">
    <source>
        <dbReference type="ARBA" id="ARBA00022801"/>
    </source>
</evidence>
<keyword evidence="2" id="KW-0812">Transmembrane</keyword>
<sequence>MAQYGYTKKVPPKTVTLVVNVPKIPRKGVSLTFAAMFSLAGVFMITSVLWPIIQWQLVYLPKQPSEKFVSPVPKFASPVLAANATNLTTEFTDWVPKSKKAAENKINYTISIPKLKIKMAVVEYGGTDLKKSLLGWADSPLPGRPGNNIIFGHSALPTFYDAKNYLTVFTFLPSLKNGDQILVDYDGVSYKYTVFEMQTVEPEDFSILEQRFDDSYITLITCVPPGTYWKRLMVRARISKY</sequence>
<dbReference type="AlphaFoldDB" id="A0A1F5Z4S8"/>
<dbReference type="Proteomes" id="UP000178681">
    <property type="component" value="Unassembled WGS sequence"/>
</dbReference>
<keyword evidence="2" id="KW-0472">Membrane</keyword>
<dbReference type="Pfam" id="PF04203">
    <property type="entry name" value="Sortase"/>
    <property type="match status" value="1"/>
</dbReference>
<feature type="transmembrane region" description="Helical" evidence="2">
    <location>
        <begin position="31"/>
        <end position="53"/>
    </location>
</feature>
<accession>A0A1F5Z4S8</accession>
<dbReference type="SUPFAM" id="SSF63817">
    <property type="entry name" value="Sortase"/>
    <property type="match status" value="1"/>
</dbReference>
<dbReference type="Gene3D" id="2.40.260.10">
    <property type="entry name" value="Sortase"/>
    <property type="match status" value="1"/>
</dbReference>
<name>A0A1F5Z4S8_9BACT</name>
<dbReference type="InterPro" id="IPR005754">
    <property type="entry name" value="Sortase"/>
</dbReference>
<evidence type="ECO:0000256" key="2">
    <source>
        <dbReference type="SAM" id="Phobius"/>
    </source>
</evidence>
<protein>
    <recommendedName>
        <fullName evidence="5">Sortase</fullName>
    </recommendedName>
</protein>
<keyword evidence="2" id="KW-1133">Transmembrane helix</keyword>
<evidence type="ECO:0000313" key="4">
    <source>
        <dbReference type="Proteomes" id="UP000178681"/>
    </source>
</evidence>
<dbReference type="STRING" id="1798377.A2872_03855"/>
<evidence type="ECO:0000313" key="3">
    <source>
        <dbReference type="EMBL" id="OGG07324.1"/>
    </source>
</evidence>
<dbReference type="NCBIfam" id="TIGR01076">
    <property type="entry name" value="sortase_fam"/>
    <property type="match status" value="1"/>
</dbReference>
<gene>
    <name evidence="3" type="ORF">A2872_03855</name>
</gene>
<dbReference type="EMBL" id="MFJG01000008">
    <property type="protein sequence ID" value="OGG07324.1"/>
    <property type="molecule type" value="Genomic_DNA"/>
</dbReference>
<evidence type="ECO:0008006" key="5">
    <source>
        <dbReference type="Google" id="ProtNLM"/>
    </source>
</evidence>
<dbReference type="InterPro" id="IPR023365">
    <property type="entry name" value="Sortase_dom-sf"/>
</dbReference>
<reference evidence="3 4" key="1">
    <citation type="journal article" date="2016" name="Nat. Commun.">
        <title>Thousands of microbial genomes shed light on interconnected biogeochemical processes in an aquifer system.</title>
        <authorList>
            <person name="Anantharaman K."/>
            <person name="Brown C.T."/>
            <person name="Hug L.A."/>
            <person name="Sharon I."/>
            <person name="Castelle C.J."/>
            <person name="Probst A.J."/>
            <person name="Thomas B.C."/>
            <person name="Singh A."/>
            <person name="Wilkins M.J."/>
            <person name="Karaoz U."/>
            <person name="Brodie E.L."/>
            <person name="Williams K.H."/>
            <person name="Hubbard S.S."/>
            <person name="Banfield J.F."/>
        </authorList>
    </citation>
    <scope>NUCLEOTIDE SEQUENCE [LARGE SCALE GENOMIC DNA]</scope>
</reference>
<comment type="caution">
    <text evidence="3">The sequence shown here is derived from an EMBL/GenBank/DDBJ whole genome shotgun (WGS) entry which is preliminary data.</text>
</comment>
<keyword evidence="1" id="KW-0378">Hydrolase</keyword>